<name>A0ACB8H2P0_PSICU</name>
<proteinExistence type="predicted"/>
<evidence type="ECO:0000313" key="1">
    <source>
        <dbReference type="EMBL" id="KAH9482168.1"/>
    </source>
</evidence>
<protein>
    <submittedName>
        <fullName evidence="1">Uncharacterized protein</fullName>
    </submittedName>
</protein>
<evidence type="ECO:0000313" key="2">
    <source>
        <dbReference type="Proteomes" id="UP000664032"/>
    </source>
</evidence>
<keyword evidence="2" id="KW-1185">Reference proteome</keyword>
<accession>A0ACB8H2P0</accession>
<reference evidence="1" key="1">
    <citation type="submission" date="2021-10" db="EMBL/GenBank/DDBJ databases">
        <title>Psilocybe cubensis genome.</title>
        <authorList>
            <person name="Mckernan K.J."/>
            <person name="Crawford S."/>
            <person name="Trippe A."/>
            <person name="Kane L.T."/>
            <person name="Mclaughlin S."/>
        </authorList>
    </citation>
    <scope>NUCLEOTIDE SEQUENCE</scope>
    <source>
        <strain evidence="1">MGC-MH-2018</strain>
    </source>
</reference>
<sequence>MSQSASSNSNVSNNQRQEGSKLQNSTVIAAIFSSEITLRNSKEDQDAFITLVRSISDIRSEVKQIESLENDNNVLYGALLVLLRFANSKYRFPISKIDGWDLFRTAYMVSLRAYSDETGVKQPMTRSWNLYVERRNKAINAEIVKGIGERMDWDINRSSATIRGLIPEFRGMLEDDFATNKKRTRFGYPREFESSEEFTIIFDGKS</sequence>
<organism evidence="1 2">
    <name type="scientific">Psilocybe cubensis</name>
    <name type="common">Psychedelic mushroom</name>
    <name type="synonym">Stropharia cubensis</name>
    <dbReference type="NCBI Taxonomy" id="181762"/>
    <lineage>
        <taxon>Eukaryota</taxon>
        <taxon>Fungi</taxon>
        <taxon>Dikarya</taxon>
        <taxon>Basidiomycota</taxon>
        <taxon>Agaricomycotina</taxon>
        <taxon>Agaricomycetes</taxon>
        <taxon>Agaricomycetidae</taxon>
        <taxon>Agaricales</taxon>
        <taxon>Agaricineae</taxon>
        <taxon>Strophariaceae</taxon>
        <taxon>Psilocybe</taxon>
    </lineage>
</organism>
<comment type="caution">
    <text evidence="1">The sequence shown here is derived from an EMBL/GenBank/DDBJ whole genome shotgun (WGS) entry which is preliminary data.</text>
</comment>
<gene>
    <name evidence="1" type="ORF">JR316_0004263</name>
</gene>
<dbReference type="Proteomes" id="UP000664032">
    <property type="component" value="Unassembled WGS sequence"/>
</dbReference>
<dbReference type="EMBL" id="JAFIQS020000004">
    <property type="protein sequence ID" value="KAH9482168.1"/>
    <property type="molecule type" value="Genomic_DNA"/>
</dbReference>